<dbReference type="Proteomes" id="UP000224607">
    <property type="component" value="Unassembled WGS sequence"/>
</dbReference>
<evidence type="ECO:0000256" key="6">
    <source>
        <dbReference type="ARBA" id="ARBA00023136"/>
    </source>
</evidence>
<feature type="transmembrane region" description="Helical" evidence="7">
    <location>
        <begin position="38"/>
        <end position="54"/>
    </location>
</feature>
<dbReference type="AlphaFoldDB" id="A0A1I3TXH6"/>
<feature type="transmembrane region" description="Helical" evidence="7">
    <location>
        <begin position="61"/>
        <end position="80"/>
    </location>
</feature>
<name>A0A1I3TXH6_9GAMM</name>
<organism evidence="10 11">
    <name type="scientific">Xenorhabdus mauleonii</name>
    <dbReference type="NCBI Taxonomy" id="351675"/>
    <lineage>
        <taxon>Bacteria</taxon>
        <taxon>Pseudomonadati</taxon>
        <taxon>Pseudomonadota</taxon>
        <taxon>Gammaproteobacteria</taxon>
        <taxon>Enterobacterales</taxon>
        <taxon>Morganellaceae</taxon>
        <taxon>Xenorhabdus</taxon>
    </lineage>
</organism>
<evidence type="ECO:0000256" key="1">
    <source>
        <dbReference type="ARBA" id="ARBA00004651"/>
    </source>
</evidence>
<dbReference type="GO" id="GO:0005886">
    <property type="term" value="C:plasma membrane"/>
    <property type="evidence" value="ECO:0007669"/>
    <property type="project" value="UniProtKB-SubCell"/>
</dbReference>
<keyword evidence="2" id="KW-1003">Cell membrane</keyword>
<evidence type="ECO:0000313" key="12">
    <source>
        <dbReference type="Proteomes" id="UP000224607"/>
    </source>
</evidence>
<reference evidence="11" key="2">
    <citation type="submission" date="2016-10" db="EMBL/GenBank/DDBJ databases">
        <authorList>
            <person name="Varghese N."/>
            <person name="Submissions S."/>
        </authorList>
    </citation>
    <scope>NUCLEOTIDE SEQUENCE [LARGE SCALE GENOMIC DNA]</scope>
    <source>
        <strain evidence="11">DSM 17908</strain>
    </source>
</reference>
<reference evidence="10" key="1">
    <citation type="submission" date="2016-10" db="EMBL/GenBank/DDBJ databases">
        <authorList>
            <person name="de Groot N.N."/>
        </authorList>
    </citation>
    <scope>NUCLEOTIDE SEQUENCE [LARGE SCALE GENOMIC DNA]</scope>
    <source>
        <strain evidence="10">DSM 17908</strain>
    </source>
</reference>
<dbReference type="InterPro" id="IPR058130">
    <property type="entry name" value="PEA_transf_C"/>
</dbReference>
<evidence type="ECO:0000313" key="11">
    <source>
        <dbReference type="Proteomes" id="UP000198919"/>
    </source>
</evidence>
<keyword evidence="4 7" id="KW-0812">Transmembrane</keyword>
<evidence type="ECO:0000259" key="8">
    <source>
        <dbReference type="Pfam" id="PF00884"/>
    </source>
</evidence>
<evidence type="ECO:0000256" key="4">
    <source>
        <dbReference type="ARBA" id="ARBA00022692"/>
    </source>
</evidence>
<reference evidence="9 12" key="3">
    <citation type="journal article" date="2017" name="Nat. Microbiol.">
        <title>Natural product diversity associated with the nematode symbionts Photorhabdus and Xenorhabdus.</title>
        <authorList>
            <person name="Tobias N.J."/>
            <person name="Wolff H."/>
            <person name="Djahanschiri B."/>
            <person name="Grundmann F."/>
            <person name="Kronenwerth M."/>
            <person name="Shi Y.M."/>
            <person name="Simonyi S."/>
            <person name="Grun P."/>
            <person name="Shapiro-Ilan D."/>
            <person name="Pidot S.J."/>
            <person name="Stinear T.P."/>
            <person name="Ebersberger I."/>
            <person name="Bode H.B."/>
        </authorList>
    </citation>
    <scope>NUCLEOTIDE SEQUENCE [LARGE SCALE GENOMIC DNA]</scope>
    <source>
        <strain evidence="9 12">DSM 17908</strain>
    </source>
</reference>
<dbReference type="Proteomes" id="UP000198919">
    <property type="component" value="Unassembled WGS sequence"/>
</dbReference>
<dbReference type="EMBL" id="FORG01000015">
    <property type="protein sequence ID" value="SFJ75173.1"/>
    <property type="molecule type" value="Genomic_DNA"/>
</dbReference>
<dbReference type="CDD" id="cd16017">
    <property type="entry name" value="LptA"/>
    <property type="match status" value="1"/>
</dbReference>
<keyword evidence="3 10" id="KW-0808">Transferase</keyword>
<evidence type="ECO:0000256" key="7">
    <source>
        <dbReference type="SAM" id="Phobius"/>
    </source>
</evidence>
<evidence type="ECO:0000313" key="9">
    <source>
        <dbReference type="EMBL" id="PHM39569.1"/>
    </source>
</evidence>
<dbReference type="EMBL" id="NITY01000009">
    <property type="protein sequence ID" value="PHM39569.1"/>
    <property type="molecule type" value="Genomic_DNA"/>
</dbReference>
<evidence type="ECO:0000256" key="2">
    <source>
        <dbReference type="ARBA" id="ARBA00022475"/>
    </source>
</evidence>
<feature type="transmembrane region" description="Helical" evidence="7">
    <location>
        <begin position="141"/>
        <end position="162"/>
    </location>
</feature>
<accession>A0A1I3TXH6</accession>
<evidence type="ECO:0000256" key="3">
    <source>
        <dbReference type="ARBA" id="ARBA00022679"/>
    </source>
</evidence>
<sequence>MKNRTLDKYKLTYIIISVTNLIYFSIFSPKIFEDKLYFYLQELFLILVLLYGFFSKTKKITALLISSILLAFLFVEFMTFRMSSFYFHEIPNEIINIIIDTNPDEIYSNLFFSKEEILCVIIIIINSIFIFMPGKKQKYDLPLFITVTPALLLTMFFISSPINIAVNKVIKNFDKTKFNAEIISKKKSFYWDAKTTINNKQTVIIFLGETHRGDYLHFNGYHKNTTPNLDKEKIISFNNSISQGAYTLISTPMILTRKTVGDSGLYPEKSLISAYKEAGFETWYVSYLSRSHIGDNEINLIANEANHYIRSNVNTSTLKEILKEKSNKKLIVYKTVGSHYLYHTRYPDEYSIFKPSFTKETYSNPTIKDKEKLENSYANSILYSVDKNVSDFINVLKNEDGLVYLSFVSDHGTAIYDDGKSLYGGNTKGNFNIGQFYWFNNEYYSRYPQMIGNLASNKNKKITTECFVDTSLDLSLIQTKIRKGCSLVDPNLIETKRFVLNGGIHDYDMDITE</sequence>
<dbReference type="STRING" id="351675.SAMN05421680_11557"/>
<comment type="subcellular location">
    <subcellularLocation>
        <location evidence="1">Cell membrane</location>
        <topology evidence="1">Multi-pass membrane protein</topology>
    </subcellularLocation>
</comment>
<keyword evidence="6 7" id="KW-0472">Membrane</keyword>
<dbReference type="Pfam" id="PF00884">
    <property type="entry name" value="Sulfatase"/>
    <property type="match status" value="1"/>
</dbReference>
<keyword evidence="12" id="KW-1185">Reference proteome</keyword>
<dbReference type="PANTHER" id="PTHR30443">
    <property type="entry name" value="INNER MEMBRANE PROTEIN"/>
    <property type="match status" value="1"/>
</dbReference>
<dbReference type="RefSeq" id="WP_092512104.1">
    <property type="nucleotide sequence ID" value="NZ_CAWRBN010000062.1"/>
</dbReference>
<dbReference type="GO" id="GO:0016776">
    <property type="term" value="F:phosphotransferase activity, phosphate group as acceptor"/>
    <property type="evidence" value="ECO:0007669"/>
    <property type="project" value="TreeGrafter"/>
</dbReference>
<dbReference type="PANTHER" id="PTHR30443:SF0">
    <property type="entry name" value="PHOSPHOETHANOLAMINE TRANSFERASE EPTA"/>
    <property type="match status" value="1"/>
</dbReference>
<feature type="transmembrane region" description="Helical" evidence="7">
    <location>
        <begin position="12"/>
        <end position="32"/>
    </location>
</feature>
<feature type="transmembrane region" description="Helical" evidence="7">
    <location>
        <begin position="117"/>
        <end position="134"/>
    </location>
</feature>
<gene>
    <name evidence="10" type="ORF">SAMN05421680_11557</name>
    <name evidence="9" type="ORF">Xmau_02573</name>
</gene>
<protein>
    <submittedName>
        <fullName evidence="10">Phosphoethanolamine transferase for glucans (OPG), alkaline phosphatase superfamily</fullName>
    </submittedName>
</protein>
<evidence type="ECO:0000256" key="5">
    <source>
        <dbReference type="ARBA" id="ARBA00022989"/>
    </source>
</evidence>
<dbReference type="GO" id="GO:0009244">
    <property type="term" value="P:lipopolysaccharide core region biosynthetic process"/>
    <property type="evidence" value="ECO:0007669"/>
    <property type="project" value="TreeGrafter"/>
</dbReference>
<feature type="domain" description="Sulfatase N-terminal" evidence="8">
    <location>
        <begin position="201"/>
        <end position="449"/>
    </location>
</feature>
<dbReference type="InterPro" id="IPR017850">
    <property type="entry name" value="Alkaline_phosphatase_core_sf"/>
</dbReference>
<evidence type="ECO:0000313" key="10">
    <source>
        <dbReference type="EMBL" id="SFJ75173.1"/>
    </source>
</evidence>
<proteinExistence type="predicted"/>
<dbReference type="OrthoDB" id="9786870at2"/>
<dbReference type="InterPro" id="IPR040423">
    <property type="entry name" value="PEA_transferase"/>
</dbReference>
<keyword evidence="5 7" id="KW-1133">Transmembrane helix</keyword>
<dbReference type="SUPFAM" id="SSF53649">
    <property type="entry name" value="Alkaline phosphatase-like"/>
    <property type="match status" value="1"/>
</dbReference>
<dbReference type="Gene3D" id="3.40.720.10">
    <property type="entry name" value="Alkaline Phosphatase, subunit A"/>
    <property type="match status" value="1"/>
</dbReference>
<dbReference type="InterPro" id="IPR000917">
    <property type="entry name" value="Sulfatase_N"/>
</dbReference>